<dbReference type="SUPFAM" id="SSF54556">
    <property type="entry name" value="Chitinase insertion domain"/>
    <property type="match status" value="1"/>
</dbReference>
<keyword evidence="3" id="KW-0146">Chitin degradation</keyword>
<evidence type="ECO:0000256" key="1">
    <source>
        <dbReference type="ARBA" id="ARBA00000822"/>
    </source>
</evidence>
<dbReference type="GO" id="GO:0008061">
    <property type="term" value="F:chitin binding"/>
    <property type="evidence" value="ECO:0007669"/>
    <property type="project" value="InterPro"/>
</dbReference>
<evidence type="ECO:0000256" key="5">
    <source>
        <dbReference type="SAM" id="MobiDB-lite"/>
    </source>
</evidence>
<feature type="region of interest" description="Disordered" evidence="5">
    <location>
        <begin position="1"/>
        <end position="25"/>
    </location>
</feature>
<reference evidence="8" key="1">
    <citation type="submission" date="2015-11" db="EMBL/GenBank/DDBJ databases">
        <authorList>
            <person name="Tobias N.J."/>
            <person name="Mishra B."/>
            <person name="Gupta D.K."/>
            <person name="Thines M."/>
            <person name="Stinear T.P."/>
            <person name="Bode H.B."/>
        </authorList>
    </citation>
    <scope>NUCLEOTIDE SEQUENCE [LARGE SCALE GENOMIC DNA]</scope>
    <source>
        <strain evidence="8">PB45.5</strain>
    </source>
</reference>
<comment type="caution">
    <text evidence="7">The sequence shown here is derived from an EMBL/GenBank/DDBJ whole genome shotgun (WGS) entry which is preliminary data.</text>
</comment>
<dbReference type="InterPro" id="IPR011583">
    <property type="entry name" value="Chitinase_II/V-like_cat"/>
</dbReference>
<dbReference type="AlphaFoldDB" id="A0A1B8YFZ4"/>
<keyword evidence="8" id="KW-1185">Reference proteome</keyword>
<dbReference type="PROSITE" id="PS51910">
    <property type="entry name" value="GH18_2"/>
    <property type="match status" value="1"/>
</dbReference>
<dbReference type="Gene3D" id="3.10.50.10">
    <property type="match status" value="1"/>
</dbReference>
<evidence type="ECO:0000256" key="2">
    <source>
        <dbReference type="ARBA" id="ARBA00012729"/>
    </source>
</evidence>
<keyword evidence="4" id="KW-0624">Polysaccharide degradation</keyword>
<evidence type="ECO:0000259" key="6">
    <source>
        <dbReference type="PROSITE" id="PS51910"/>
    </source>
</evidence>
<dbReference type="Proteomes" id="UP000092665">
    <property type="component" value="Unassembled WGS sequence"/>
</dbReference>
<sequence>MADKKVPQDDGNLYISPDPGTKDLKEPEKVWGAGAAEKTYAANKFDPATSDKQLSYTPGRVVKNLFNNYQTNPDFQVFGYLTDWGIYDSRYGEFAGDTNVDYTIGGRGTDIMRLKHDNYPRYDKIIVGFAGIIGDEGSEKDSINKGAVDFAIAQDAEDLINHRGKVTFIDAWADVQAYLNCGFAGWVPGDPPEMFDPNKAQGVLGALVKLTKVAKPPKVGLSLGGWTMSQAFHHIAKEPESRESLAESLKKIFDTFPMFTDLDLDWEYPGVEGAPGNDYGDEDAANYALLIEAVKQKVPHIKISIALNADPKKMEKANVLELIKAGVEGLNVMSYDFFGSPWAETLMHHTNLKRDPANNELNSMEDAVNYLLGLNVNPKMIFCGFAAYSRNAQQAFVTQVSPLKGFYTPYDTDPDEDNTFGSFAEGVTEFPDLLRHYLDKNLQGKNSFTLYTDKVSDADFLYNENNGAFLSIETPRTVHEKAKFVKEKGLGGLFVWTIDSDNGLLVNAAREGLGGTPISPVTVNMSKFYGIGKIKLSSQRRRTQFPFITKRKQRKMVIARKK</sequence>
<dbReference type="GO" id="GO:0008843">
    <property type="term" value="F:endochitinase activity"/>
    <property type="evidence" value="ECO:0007669"/>
    <property type="project" value="UniProtKB-EC"/>
</dbReference>
<keyword evidence="4" id="KW-0119">Carbohydrate metabolism</keyword>
<comment type="catalytic activity">
    <reaction evidence="1">
        <text>Random endo-hydrolysis of N-acetyl-beta-D-glucosaminide (1-&gt;4)-beta-linkages in chitin and chitodextrins.</text>
        <dbReference type="EC" id="3.2.1.14"/>
    </reaction>
</comment>
<dbReference type="InterPro" id="IPR050314">
    <property type="entry name" value="Glycosyl_Hydrlase_18"/>
</dbReference>
<protein>
    <recommendedName>
        <fullName evidence="2">chitinase</fullName>
        <ecNumber evidence="2">3.2.1.14</ecNumber>
    </recommendedName>
</protein>
<keyword evidence="7" id="KW-0326">Glycosidase</keyword>
<dbReference type="InterPro" id="IPR017853">
    <property type="entry name" value="GH"/>
</dbReference>
<proteinExistence type="predicted"/>
<dbReference type="Pfam" id="PF00704">
    <property type="entry name" value="Glyco_hydro_18"/>
    <property type="match status" value="1"/>
</dbReference>
<evidence type="ECO:0000256" key="3">
    <source>
        <dbReference type="ARBA" id="ARBA00023024"/>
    </source>
</evidence>
<dbReference type="PANTHER" id="PTHR11177:SF317">
    <property type="entry name" value="CHITINASE 12-RELATED"/>
    <property type="match status" value="1"/>
</dbReference>
<evidence type="ECO:0000313" key="7">
    <source>
        <dbReference type="EMBL" id="OCA54078.1"/>
    </source>
</evidence>
<dbReference type="InterPro" id="IPR001223">
    <property type="entry name" value="Glyco_hydro18_cat"/>
</dbReference>
<dbReference type="GO" id="GO:0006032">
    <property type="term" value="P:chitin catabolic process"/>
    <property type="evidence" value="ECO:0007669"/>
    <property type="project" value="UniProtKB-KW"/>
</dbReference>
<dbReference type="SMART" id="SM00636">
    <property type="entry name" value="Glyco_18"/>
    <property type="match status" value="1"/>
</dbReference>
<dbReference type="GO" id="GO:0005576">
    <property type="term" value="C:extracellular region"/>
    <property type="evidence" value="ECO:0007669"/>
    <property type="project" value="TreeGrafter"/>
</dbReference>
<dbReference type="SUPFAM" id="SSF51445">
    <property type="entry name" value="(Trans)glycosidases"/>
    <property type="match status" value="1"/>
</dbReference>
<keyword evidence="7" id="KW-0378">Hydrolase</keyword>
<feature type="domain" description="GH18" evidence="6">
    <location>
        <begin position="75"/>
        <end position="516"/>
    </location>
</feature>
<dbReference type="RefSeq" id="WP_065390619.1">
    <property type="nucleotide sequence ID" value="NZ_CAWMQN010000072.1"/>
</dbReference>
<dbReference type="InterPro" id="IPR029070">
    <property type="entry name" value="Chitinase_insertion_sf"/>
</dbReference>
<evidence type="ECO:0000256" key="4">
    <source>
        <dbReference type="ARBA" id="ARBA00023326"/>
    </source>
</evidence>
<name>A0A1B8YFZ4_9GAMM</name>
<gene>
    <name evidence="7" type="primary">chiA_3</name>
    <name evidence="7" type="ORF">Phpb_02519</name>
</gene>
<evidence type="ECO:0000313" key="8">
    <source>
        <dbReference type="Proteomes" id="UP000092665"/>
    </source>
</evidence>
<dbReference type="EMBL" id="LOIC01000072">
    <property type="protein sequence ID" value="OCA54078.1"/>
    <property type="molecule type" value="Genomic_DNA"/>
</dbReference>
<dbReference type="EC" id="3.2.1.14" evidence="2"/>
<dbReference type="PATRIC" id="fig|29488.15.peg.2774"/>
<organism evidence="7 8">
    <name type="scientific">Photorhabdus namnaonensis</name>
    <dbReference type="NCBI Taxonomy" id="1851568"/>
    <lineage>
        <taxon>Bacteria</taxon>
        <taxon>Pseudomonadati</taxon>
        <taxon>Pseudomonadota</taxon>
        <taxon>Gammaproteobacteria</taxon>
        <taxon>Enterobacterales</taxon>
        <taxon>Morganellaceae</taxon>
        <taxon>Photorhabdus</taxon>
    </lineage>
</organism>
<accession>A0A1B8YFZ4</accession>
<dbReference type="Gene3D" id="3.20.20.80">
    <property type="entry name" value="Glycosidases"/>
    <property type="match status" value="1"/>
</dbReference>
<dbReference type="PANTHER" id="PTHR11177">
    <property type="entry name" value="CHITINASE"/>
    <property type="match status" value="1"/>
</dbReference>
<dbReference type="GO" id="GO:0000272">
    <property type="term" value="P:polysaccharide catabolic process"/>
    <property type="evidence" value="ECO:0007669"/>
    <property type="project" value="UniProtKB-KW"/>
</dbReference>